<dbReference type="AlphaFoldDB" id="A0A2V4DQV2"/>
<evidence type="ECO:0000313" key="2">
    <source>
        <dbReference type="Proteomes" id="UP000247673"/>
    </source>
</evidence>
<dbReference type="RefSeq" id="WP_110447394.1">
    <property type="nucleotide sequence ID" value="NZ_CP132381.1"/>
</dbReference>
<comment type="caution">
    <text evidence="1">The sequence shown here is derived from an EMBL/GenBank/DDBJ whole genome shotgun (WGS) entry which is preliminary data.</text>
</comment>
<evidence type="ECO:0000313" key="1">
    <source>
        <dbReference type="EMBL" id="PXY91424.1"/>
    </source>
</evidence>
<dbReference type="PROSITE" id="PS51257">
    <property type="entry name" value="PROKAR_LIPOPROTEIN"/>
    <property type="match status" value="1"/>
</dbReference>
<protein>
    <recommendedName>
        <fullName evidence="3">Lipoprotein</fullName>
    </recommendedName>
</protein>
<gene>
    <name evidence="1" type="ORF">DKK78_03580</name>
</gene>
<name>A0A2V4DQV2_9GAMM</name>
<organism evidence="1 2">
    <name type="scientific">Gilliamella apis</name>
    <dbReference type="NCBI Taxonomy" id="1970738"/>
    <lineage>
        <taxon>Bacteria</taxon>
        <taxon>Pseudomonadati</taxon>
        <taxon>Pseudomonadota</taxon>
        <taxon>Gammaproteobacteria</taxon>
        <taxon>Orbales</taxon>
        <taxon>Orbaceae</taxon>
        <taxon>Gilliamella</taxon>
    </lineage>
</organism>
<proteinExistence type="predicted"/>
<keyword evidence="2" id="KW-1185">Reference proteome</keyword>
<reference evidence="1 2" key="1">
    <citation type="submission" date="2018-05" db="EMBL/GenBank/DDBJ databases">
        <title>Reference genomes for bee gut microbiota database.</title>
        <authorList>
            <person name="Ellegaard K.M."/>
        </authorList>
    </citation>
    <scope>NUCLEOTIDE SEQUENCE [LARGE SCALE GENOMIC DNA]</scope>
    <source>
        <strain evidence="1 2">ESL0172</strain>
    </source>
</reference>
<sequence length="191" mass="22554">MKKFILRCVALIVILAAIGCIIIFNHITRYVHDDDLLYYKSAEYCSSIIKKSINSESFYSPKKITVIIKKANDDELKKYISKKKFGLYEQDYNKKLLSLYNYNVLLDYDDQKIFNINPESLVLCEFSVIHADNYGFYLPKLEAITFNVERYSGTDLLLMFPETIKHKELNKSNFWDKIDYLLNNKLRIINE</sequence>
<dbReference type="EMBL" id="QGLO01000004">
    <property type="protein sequence ID" value="PXY91424.1"/>
    <property type="molecule type" value="Genomic_DNA"/>
</dbReference>
<accession>A0A2V4DQV2</accession>
<dbReference type="OrthoDB" id="9806643at2"/>
<dbReference type="Proteomes" id="UP000247673">
    <property type="component" value="Unassembled WGS sequence"/>
</dbReference>
<evidence type="ECO:0008006" key="3">
    <source>
        <dbReference type="Google" id="ProtNLM"/>
    </source>
</evidence>